<evidence type="ECO:0000313" key="18">
    <source>
        <dbReference type="EMBL" id="QJC21610.1"/>
    </source>
</evidence>
<evidence type="ECO:0000256" key="11">
    <source>
        <dbReference type="ARBA" id="ARBA00038053"/>
    </source>
</evidence>
<evidence type="ECO:0000256" key="9">
    <source>
        <dbReference type="ARBA" id="ARBA00032370"/>
    </source>
</evidence>
<keyword evidence="5" id="KW-0133">Cell shape</keyword>
<sequence length="412" mass="44472">MMRQNEPVEGLSAKDLVRRNVILQSLLLMIASALMLITIGVFMVFSATAPSSISAVSRDPSTQLFAVALRQTIFAVLGIVGAGFLAFIPYKLLQRVALLPLLLGVVLQTLVLLQDGDGVAGNNNWLRIGNFALQPSEFLKLALIIWLAMMLARLTVDEIQHYKTIIIPVLGFGASMGVVLLGGDVGTALVFVLIGAGMFWLAGLRSGQLVPPAFVFGFLATILIVIRPSRLYRVGDYFTNLLTLPDQITPTQLDYALFAFGSGGVTGVGIGAGKEKWRDLAEAHTDFIFAVIGEELGMIGAFTIILLFLALGWSLIRIAMNHHDRYAQLLAVGALLWLCGQAFANMWVVTGLLPVFGVPLPFVSMGGSSMMATVWMLGAVIATTLDVPGVRETFTARRGLVRQARALIRRKS</sequence>
<evidence type="ECO:0000256" key="14">
    <source>
        <dbReference type="ARBA" id="ARBA00044770"/>
    </source>
</evidence>
<keyword evidence="2" id="KW-0328">Glycosyltransferase</keyword>
<dbReference type="EMBL" id="CP050804">
    <property type="protein sequence ID" value="QJC21610.1"/>
    <property type="molecule type" value="Genomic_DNA"/>
</dbReference>
<keyword evidence="18" id="KW-0132">Cell division</keyword>
<comment type="similarity">
    <text evidence="11">Belongs to the SEDS family. FtsW subfamily.</text>
</comment>
<keyword evidence="18" id="KW-0131">Cell cycle</keyword>
<dbReference type="InterPro" id="IPR001182">
    <property type="entry name" value="FtsW/RodA"/>
</dbReference>
<dbReference type="KEGG" id="arca:HC352_03210"/>
<dbReference type="Proteomes" id="UP000502298">
    <property type="component" value="Chromosome"/>
</dbReference>
<keyword evidence="7 17" id="KW-1133">Transmembrane helix</keyword>
<evidence type="ECO:0000256" key="17">
    <source>
        <dbReference type="SAM" id="Phobius"/>
    </source>
</evidence>
<dbReference type="GO" id="GO:0015648">
    <property type="term" value="F:lipid-linked peptidoglycan transporter activity"/>
    <property type="evidence" value="ECO:0007669"/>
    <property type="project" value="TreeGrafter"/>
</dbReference>
<comment type="catalytic activity">
    <reaction evidence="15">
        <text>[GlcNAc-(1-&gt;4)-Mur2Ac(oyl-L-Ala-gamma-D-Glu-L-Lys-D-Ala-D-Ala)](n)-di-trans,octa-cis-undecaprenyl diphosphate + beta-D-GlcNAc-(1-&gt;4)-Mur2Ac(oyl-L-Ala-gamma-D-Glu-L-Lys-D-Ala-D-Ala)-di-trans,octa-cis-undecaprenyl diphosphate = [GlcNAc-(1-&gt;4)-Mur2Ac(oyl-L-Ala-gamma-D-Glu-L-Lys-D-Ala-D-Ala)](n+1)-di-trans,octa-cis-undecaprenyl diphosphate + di-trans,octa-cis-undecaprenyl diphosphate + H(+)</text>
        <dbReference type="Rhea" id="RHEA:23708"/>
        <dbReference type="Rhea" id="RHEA-COMP:9602"/>
        <dbReference type="Rhea" id="RHEA-COMP:9603"/>
        <dbReference type="ChEBI" id="CHEBI:15378"/>
        <dbReference type="ChEBI" id="CHEBI:58405"/>
        <dbReference type="ChEBI" id="CHEBI:60033"/>
        <dbReference type="ChEBI" id="CHEBI:78435"/>
        <dbReference type="EC" id="2.4.99.28"/>
    </reaction>
</comment>
<evidence type="ECO:0000256" key="6">
    <source>
        <dbReference type="ARBA" id="ARBA00022984"/>
    </source>
</evidence>
<gene>
    <name evidence="18" type="ORF">HC352_03210</name>
</gene>
<proteinExistence type="inferred from homology"/>
<feature type="transmembrane region" description="Helical" evidence="17">
    <location>
        <begin position="209"/>
        <end position="226"/>
    </location>
</feature>
<keyword evidence="4 17" id="KW-0812">Transmembrane</keyword>
<evidence type="ECO:0000256" key="5">
    <source>
        <dbReference type="ARBA" id="ARBA00022960"/>
    </source>
</evidence>
<dbReference type="EC" id="2.4.99.28" evidence="14"/>
<keyword evidence="3" id="KW-0808">Transferase</keyword>
<feature type="transmembrane region" description="Helical" evidence="17">
    <location>
        <begin position="296"/>
        <end position="316"/>
    </location>
</feature>
<name>A0A6H2EK68_9ACTO</name>
<evidence type="ECO:0000256" key="2">
    <source>
        <dbReference type="ARBA" id="ARBA00022676"/>
    </source>
</evidence>
<dbReference type="GO" id="GO:0005886">
    <property type="term" value="C:plasma membrane"/>
    <property type="evidence" value="ECO:0007669"/>
    <property type="project" value="TreeGrafter"/>
</dbReference>
<dbReference type="GO" id="GO:0008360">
    <property type="term" value="P:regulation of cell shape"/>
    <property type="evidence" value="ECO:0007669"/>
    <property type="project" value="UniProtKB-KW"/>
</dbReference>
<evidence type="ECO:0000313" key="19">
    <source>
        <dbReference type="Proteomes" id="UP000502298"/>
    </source>
</evidence>
<reference evidence="18 19" key="1">
    <citation type="submission" date="2020-03" db="EMBL/GenBank/DDBJ databases">
        <title>Complete genome of Arcanobacterium buesumensis sp. nov. strain 2701.</title>
        <authorList>
            <person name="Borowiak M."/>
            <person name="Alssahen M."/>
            <person name="Laemmler C."/>
            <person name="Malorny B."/>
            <person name="Hassan A."/>
            <person name="Prenger-Berninghoff E."/>
            <person name="Ploetz M."/>
            <person name="Abdulmawjood A."/>
        </authorList>
    </citation>
    <scope>NUCLEOTIDE SEQUENCE [LARGE SCALE GENOMIC DNA]</scope>
    <source>
        <strain evidence="18 19">2701</strain>
    </source>
</reference>
<evidence type="ECO:0000256" key="12">
    <source>
        <dbReference type="ARBA" id="ARBA00041185"/>
    </source>
</evidence>
<feature type="transmembrane region" description="Helical" evidence="17">
    <location>
        <begin position="65"/>
        <end position="88"/>
    </location>
</feature>
<evidence type="ECO:0000256" key="15">
    <source>
        <dbReference type="ARBA" id="ARBA00049902"/>
    </source>
</evidence>
<feature type="transmembrane region" description="Helical" evidence="17">
    <location>
        <begin position="328"/>
        <end position="349"/>
    </location>
</feature>
<organism evidence="18 19">
    <name type="scientific">Arcanobacterium buesumense</name>
    <dbReference type="NCBI Taxonomy" id="2722751"/>
    <lineage>
        <taxon>Bacteria</taxon>
        <taxon>Bacillati</taxon>
        <taxon>Actinomycetota</taxon>
        <taxon>Actinomycetes</taxon>
        <taxon>Actinomycetales</taxon>
        <taxon>Actinomycetaceae</taxon>
        <taxon>Arcanobacterium</taxon>
    </lineage>
</organism>
<evidence type="ECO:0000256" key="16">
    <source>
        <dbReference type="ARBA" id="ARBA00049966"/>
    </source>
</evidence>
<evidence type="ECO:0000256" key="4">
    <source>
        <dbReference type="ARBA" id="ARBA00022692"/>
    </source>
</evidence>
<dbReference type="AlphaFoldDB" id="A0A6H2EK68"/>
<dbReference type="GO" id="GO:0051301">
    <property type="term" value="P:cell division"/>
    <property type="evidence" value="ECO:0007669"/>
    <property type="project" value="UniProtKB-KW"/>
</dbReference>
<dbReference type="PANTHER" id="PTHR30474:SF2">
    <property type="entry name" value="PEPTIDOGLYCAN GLYCOSYLTRANSFERASE FTSW-RELATED"/>
    <property type="match status" value="1"/>
</dbReference>
<evidence type="ECO:0000256" key="13">
    <source>
        <dbReference type="ARBA" id="ARBA00041418"/>
    </source>
</evidence>
<protein>
    <recommendedName>
        <fullName evidence="12">Probable peptidoglycan glycosyltransferase FtsW</fullName>
        <ecNumber evidence="14">2.4.99.28</ecNumber>
    </recommendedName>
    <alternativeName>
        <fullName evidence="13">Cell division protein FtsW</fullName>
    </alternativeName>
    <alternativeName>
        <fullName evidence="10">Cell wall polymerase</fullName>
    </alternativeName>
    <alternativeName>
        <fullName evidence="9">Peptidoglycan polymerase</fullName>
    </alternativeName>
</protein>
<feature type="transmembrane region" description="Helical" evidence="17">
    <location>
        <begin position="95"/>
        <end position="113"/>
    </location>
</feature>
<evidence type="ECO:0000256" key="7">
    <source>
        <dbReference type="ARBA" id="ARBA00022989"/>
    </source>
</evidence>
<feature type="transmembrane region" description="Helical" evidence="17">
    <location>
        <begin position="188"/>
        <end position="204"/>
    </location>
</feature>
<evidence type="ECO:0000256" key="3">
    <source>
        <dbReference type="ARBA" id="ARBA00022679"/>
    </source>
</evidence>
<keyword evidence="6" id="KW-0573">Peptidoglycan synthesis</keyword>
<dbReference type="PANTHER" id="PTHR30474">
    <property type="entry name" value="CELL CYCLE PROTEIN"/>
    <property type="match status" value="1"/>
</dbReference>
<keyword evidence="8 17" id="KW-0472">Membrane</keyword>
<evidence type="ECO:0000256" key="1">
    <source>
        <dbReference type="ARBA" id="ARBA00004141"/>
    </source>
</evidence>
<comment type="subcellular location">
    <subcellularLocation>
        <location evidence="1">Membrane</location>
        <topology evidence="1">Multi-pass membrane protein</topology>
    </subcellularLocation>
</comment>
<evidence type="ECO:0000256" key="10">
    <source>
        <dbReference type="ARBA" id="ARBA00033270"/>
    </source>
</evidence>
<accession>A0A6H2EK68</accession>
<dbReference type="RefSeq" id="WP_168917550.1">
    <property type="nucleotide sequence ID" value="NZ_CP050804.1"/>
</dbReference>
<dbReference type="GO" id="GO:0008955">
    <property type="term" value="F:peptidoglycan glycosyltransferase activity"/>
    <property type="evidence" value="ECO:0007669"/>
    <property type="project" value="UniProtKB-EC"/>
</dbReference>
<feature type="transmembrane region" description="Helical" evidence="17">
    <location>
        <begin position="133"/>
        <end position="152"/>
    </location>
</feature>
<keyword evidence="19" id="KW-1185">Reference proteome</keyword>
<dbReference type="GO" id="GO:0009252">
    <property type="term" value="P:peptidoglycan biosynthetic process"/>
    <property type="evidence" value="ECO:0007669"/>
    <property type="project" value="UniProtKB-KW"/>
</dbReference>
<evidence type="ECO:0000256" key="8">
    <source>
        <dbReference type="ARBA" id="ARBA00023136"/>
    </source>
</evidence>
<comment type="function">
    <text evidence="16">Peptidoglycan polymerase that is essential for cell division.</text>
</comment>
<feature type="transmembrane region" description="Helical" evidence="17">
    <location>
        <begin position="369"/>
        <end position="388"/>
    </location>
</feature>
<feature type="transmembrane region" description="Helical" evidence="17">
    <location>
        <begin position="21"/>
        <end position="45"/>
    </location>
</feature>
<dbReference type="Pfam" id="PF01098">
    <property type="entry name" value="FTSW_RODA_SPOVE"/>
    <property type="match status" value="1"/>
</dbReference>
<dbReference type="GO" id="GO:0032153">
    <property type="term" value="C:cell division site"/>
    <property type="evidence" value="ECO:0007669"/>
    <property type="project" value="TreeGrafter"/>
</dbReference>